<evidence type="ECO:0000259" key="2">
    <source>
        <dbReference type="Pfam" id="PF13559"/>
    </source>
</evidence>
<feature type="transmembrane region" description="Helical" evidence="1">
    <location>
        <begin position="53"/>
        <end position="74"/>
    </location>
</feature>
<reference evidence="3 4" key="1">
    <citation type="submission" date="2012-05" db="EMBL/GenBank/DDBJ databases">
        <authorList>
            <person name="Harkins D.M."/>
            <person name="Madupu R."/>
            <person name="Durkin A.S."/>
            <person name="Torralba M."/>
            <person name="Methe B."/>
            <person name="Sutton G.G."/>
            <person name="Nelson K.E."/>
        </authorList>
    </citation>
    <scope>NUCLEOTIDE SEQUENCE [LARGE SCALE GENOMIC DNA]</scope>
    <source>
        <strain evidence="3 4">F0490</strain>
    </source>
</reference>
<dbReference type="EMBL" id="AKFS01000183">
    <property type="protein sequence ID" value="EJF44445.1"/>
    <property type="molecule type" value="Genomic_DNA"/>
</dbReference>
<sequence length="205" mass="22198">MTPDQDEAQSWLSEELSRGEYHRDLDPVSKFFARIYRSLAESFNWDGHGVPPVQLIVLVMVIILVAVALIALILNPVRARRLASASVFDEDGRSAQEVRAALKRALAEGDWDQAFVWRYRILVLEAGALGVLADTPGLTAHEAASQTSRSAPALAPELMAEAGLFDTVRYGEGHAGSADVERLGALTERALVALRRPARAGAGAR</sequence>
<protein>
    <submittedName>
        <fullName evidence="3">PF13559 domain protein</fullName>
    </submittedName>
</protein>
<gene>
    <name evidence="3" type="ORF">HMPREF1317_1850</name>
</gene>
<evidence type="ECO:0000256" key="1">
    <source>
        <dbReference type="SAM" id="Phobius"/>
    </source>
</evidence>
<evidence type="ECO:0000313" key="4">
    <source>
        <dbReference type="Proteomes" id="UP000004578"/>
    </source>
</evidence>
<keyword evidence="1" id="KW-0812">Transmembrane</keyword>
<proteinExistence type="predicted"/>
<organism evidence="3 4">
    <name type="scientific">Schaalia georgiae F0490</name>
    <dbReference type="NCBI Taxonomy" id="1125717"/>
    <lineage>
        <taxon>Bacteria</taxon>
        <taxon>Bacillati</taxon>
        <taxon>Actinomycetota</taxon>
        <taxon>Actinomycetes</taxon>
        <taxon>Actinomycetales</taxon>
        <taxon>Actinomycetaceae</taxon>
        <taxon>Schaalia</taxon>
    </lineage>
</organism>
<comment type="caution">
    <text evidence="3">The sequence shown here is derived from an EMBL/GenBank/DDBJ whole genome shotgun (WGS) entry which is preliminary data.</text>
</comment>
<evidence type="ECO:0000313" key="3">
    <source>
        <dbReference type="EMBL" id="EJF44445.1"/>
    </source>
</evidence>
<dbReference type="InterPro" id="IPR025403">
    <property type="entry name" value="TgpA-like_C"/>
</dbReference>
<keyword evidence="1" id="KW-0472">Membrane</keyword>
<keyword evidence="4" id="KW-1185">Reference proteome</keyword>
<feature type="domain" description="Protein-glutamine gamma-glutamyltransferase-like C-terminal" evidence="2">
    <location>
        <begin position="119"/>
        <end position="184"/>
    </location>
</feature>
<dbReference type="Pfam" id="PF13559">
    <property type="entry name" value="DUF4129"/>
    <property type="match status" value="1"/>
</dbReference>
<dbReference type="AlphaFoldDB" id="J1HF73"/>
<keyword evidence="1" id="KW-1133">Transmembrane helix</keyword>
<accession>J1HF73</accession>
<dbReference type="PATRIC" id="fig|1125717.3.peg.1188"/>
<name>J1HF73_9ACTO</name>
<dbReference type="RefSeq" id="WP_005870410.1">
    <property type="nucleotide sequence ID" value="NZ_AKFS01000183.1"/>
</dbReference>
<dbReference type="Proteomes" id="UP000004578">
    <property type="component" value="Unassembled WGS sequence"/>
</dbReference>